<dbReference type="STRING" id="88036.D8SX30"/>
<dbReference type="PROSITE" id="PS51375">
    <property type="entry name" value="PPR"/>
    <property type="match status" value="1"/>
</dbReference>
<dbReference type="EMBL" id="GL377650">
    <property type="protein sequence ID" value="EFJ11014.1"/>
    <property type="molecule type" value="Genomic_DNA"/>
</dbReference>
<dbReference type="PANTHER" id="PTHR47926">
    <property type="entry name" value="PENTATRICOPEPTIDE REPEAT-CONTAINING PROTEIN"/>
    <property type="match status" value="1"/>
</dbReference>
<name>D8SX30_SELML</name>
<dbReference type="Gramene" id="EFJ11014">
    <property type="protein sequence ID" value="EFJ11014"/>
    <property type="gene ID" value="SELMODRAFT_25177"/>
</dbReference>
<dbReference type="GO" id="GO:0008270">
    <property type="term" value="F:zinc ion binding"/>
    <property type="evidence" value="ECO:0007669"/>
    <property type="project" value="InterPro"/>
</dbReference>
<dbReference type="eggNOG" id="KOG4197">
    <property type="taxonomic scope" value="Eukaryota"/>
</dbReference>
<evidence type="ECO:0000313" key="4">
    <source>
        <dbReference type="EMBL" id="EFJ11014.1"/>
    </source>
</evidence>
<dbReference type="InterPro" id="IPR002885">
    <property type="entry name" value="PPR_rpt"/>
</dbReference>
<evidence type="ECO:0000313" key="5">
    <source>
        <dbReference type="Proteomes" id="UP000001514"/>
    </source>
</evidence>
<dbReference type="AlphaFoldDB" id="D8SX30"/>
<dbReference type="Proteomes" id="UP000001514">
    <property type="component" value="Unassembled WGS sequence"/>
</dbReference>
<dbReference type="HOGENOM" id="CLU_002706_37_1_1"/>
<keyword evidence="1" id="KW-0677">Repeat</keyword>
<feature type="non-terminal residue" evidence="4">
    <location>
        <position position="1"/>
    </location>
</feature>
<feature type="domain" description="DYW" evidence="3">
    <location>
        <begin position="219"/>
        <end position="312"/>
    </location>
</feature>
<dbReference type="SUPFAM" id="SSF48452">
    <property type="entry name" value="TPR-like"/>
    <property type="match status" value="1"/>
</dbReference>
<dbReference type="GO" id="GO:0048731">
    <property type="term" value="P:system development"/>
    <property type="evidence" value="ECO:0007669"/>
    <property type="project" value="UniProtKB-ARBA"/>
</dbReference>
<dbReference type="InParanoid" id="D8SX30"/>
<dbReference type="InterPro" id="IPR046960">
    <property type="entry name" value="PPR_At4g14850-like_plant"/>
</dbReference>
<feature type="non-terminal residue" evidence="4">
    <location>
        <position position="312"/>
    </location>
</feature>
<proteinExistence type="predicted"/>
<keyword evidence="5" id="KW-1185">Reference proteome</keyword>
<dbReference type="KEGG" id="smo:SELMODRAFT_25177"/>
<dbReference type="Pfam" id="PF14432">
    <property type="entry name" value="DYW_deaminase"/>
    <property type="match status" value="1"/>
</dbReference>
<dbReference type="OMA" id="CHIATKV"/>
<accession>D8SX30</accession>
<gene>
    <name evidence="4" type="ORF">SELMODRAFT_25177</name>
</gene>
<dbReference type="Pfam" id="PF20431">
    <property type="entry name" value="E_motif"/>
    <property type="match status" value="1"/>
</dbReference>
<feature type="repeat" description="PPR" evidence="2">
    <location>
        <begin position="1"/>
        <end position="34"/>
    </location>
</feature>
<sequence length="312" mass="34813">NLVSWNSMLAAFAQQGHPAALWLFSHMLLAGISPDAITLTSLLATCARHPALLKTGCSLYAAMRHGTDFAVPVSTQHCGCIVDLLARSGYLGYAERFITSMMPCAPDDIVWMSLVGACRNYGDWERGRRAAQRVMELNPAYVGAYILMSNMYAAQGRWDDAAGVRELMARRGLAKEAGWSSIEVRNKVHVFTAKDCSHPKSEAIYAELHRLALLLKDAGYVPNTSLVLQDVEEELKEQLLFCHSEKLAIAFGVVSSTKPRSTLRIIKNLRMCGDCHNAFKLLSSILEREIVVRDTKRFHHFLHGRCHCGDYW</sequence>
<evidence type="ECO:0000256" key="1">
    <source>
        <dbReference type="ARBA" id="ARBA00022737"/>
    </source>
</evidence>
<dbReference type="FunFam" id="1.25.40.10:FF:000158">
    <property type="entry name" value="pentatricopeptide repeat-containing protein At2g33680"/>
    <property type="match status" value="1"/>
</dbReference>
<dbReference type="PANTHER" id="PTHR47926:SF533">
    <property type="entry name" value="DYW DOMAIN-CONTAINING PROTEIN"/>
    <property type="match status" value="1"/>
</dbReference>
<dbReference type="InterPro" id="IPR046848">
    <property type="entry name" value="E_motif"/>
</dbReference>
<dbReference type="Gene3D" id="1.25.40.10">
    <property type="entry name" value="Tetratricopeptide repeat domain"/>
    <property type="match status" value="1"/>
</dbReference>
<dbReference type="InterPro" id="IPR032867">
    <property type="entry name" value="DYW_dom"/>
</dbReference>
<dbReference type="Pfam" id="PF13041">
    <property type="entry name" value="PPR_2"/>
    <property type="match status" value="1"/>
</dbReference>
<organism evidence="5">
    <name type="scientific">Selaginella moellendorffii</name>
    <name type="common">Spikemoss</name>
    <dbReference type="NCBI Taxonomy" id="88036"/>
    <lineage>
        <taxon>Eukaryota</taxon>
        <taxon>Viridiplantae</taxon>
        <taxon>Streptophyta</taxon>
        <taxon>Embryophyta</taxon>
        <taxon>Tracheophyta</taxon>
        <taxon>Lycopodiopsida</taxon>
        <taxon>Selaginellales</taxon>
        <taxon>Selaginellaceae</taxon>
        <taxon>Selaginella</taxon>
    </lineage>
</organism>
<dbReference type="GO" id="GO:0003723">
    <property type="term" value="F:RNA binding"/>
    <property type="evidence" value="ECO:0007669"/>
    <property type="project" value="InterPro"/>
</dbReference>
<dbReference type="InterPro" id="IPR011990">
    <property type="entry name" value="TPR-like_helical_dom_sf"/>
</dbReference>
<evidence type="ECO:0000256" key="2">
    <source>
        <dbReference type="PROSITE-ProRule" id="PRU00708"/>
    </source>
</evidence>
<evidence type="ECO:0000259" key="3">
    <source>
        <dbReference type="Pfam" id="PF14432"/>
    </source>
</evidence>
<reference evidence="4 5" key="1">
    <citation type="journal article" date="2011" name="Science">
        <title>The Selaginella genome identifies genetic changes associated with the evolution of vascular plants.</title>
        <authorList>
            <person name="Banks J.A."/>
            <person name="Nishiyama T."/>
            <person name="Hasebe M."/>
            <person name="Bowman J.L."/>
            <person name="Gribskov M."/>
            <person name="dePamphilis C."/>
            <person name="Albert V.A."/>
            <person name="Aono N."/>
            <person name="Aoyama T."/>
            <person name="Ambrose B.A."/>
            <person name="Ashton N.W."/>
            <person name="Axtell M.J."/>
            <person name="Barker E."/>
            <person name="Barker M.S."/>
            <person name="Bennetzen J.L."/>
            <person name="Bonawitz N.D."/>
            <person name="Chapple C."/>
            <person name="Cheng C."/>
            <person name="Correa L.G."/>
            <person name="Dacre M."/>
            <person name="DeBarry J."/>
            <person name="Dreyer I."/>
            <person name="Elias M."/>
            <person name="Engstrom E.M."/>
            <person name="Estelle M."/>
            <person name="Feng L."/>
            <person name="Finet C."/>
            <person name="Floyd S.K."/>
            <person name="Frommer W.B."/>
            <person name="Fujita T."/>
            <person name="Gramzow L."/>
            <person name="Gutensohn M."/>
            <person name="Harholt J."/>
            <person name="Hattori M."/>
            <person name="Heyl A."/>
            <person name="Hirai T."/>
            <person name="Hiwatashi Y."/>
            <person name="Ishikawa M."/>
            <person name="Iwata M."/>
            <person name="Karol K.G."/>
            <person name="Koehler B."/>
            <person name="Kolukisaoglu U."/>
            <person name="Kubo M."/>
            <person name="Kurata T."/>
            <person name="Lalonde S."/>
            <person name="Li K."/>
            <person name="Li Y."/>
            <person name="Litt A."/>
            <person name="Lyons E."/>
            <person name="Manning G."/>
            <person name="Maruyama T."/>
            <person name="Michael T.P."/>
            <person name="Mikami K."/>
            <person name="Miyazaki S."/>
            <person name="Morinaga S."/>
            <person name="Murata T."/>
            <person name="Mueller-Roeber B."/>
            <person name="Nelson D.R."/>
            <person name="Obara M."/>
            <person name="Oguri Y."/>
            <person name="Olmstead R.G."/>
            <person name="Onodera N."/>
            <person name="Petersen B.L."/>
            <person name="Pils B."/>
            <person name="Prigge M."/>
            <person name="Rensing S.A."/>
            <person name="Riano-Pachon D.M."/>
            <person name="Roberts A.W."/>
            <person name="Sato Y."/>
            <person name="Scheller H.V."/>
            <person name="Schulz B."/>
            <person name="Schulz C."/>
            <person name="Shakirov E.V."/>
            <person name="Shibagaki N."/>
            <person name="Shinohara N."/>
            <person name="Shippen D.E."/>
            <person name="Soerensen I."/>
            <person name="Sotooka R."/>
            <person name="Sugimoto N."/>
            <person name="Sugita M."/>
            <person name="Sumikawa N."/>
            <person name="Tanurdzic M."/>
            <person name="Theissen G."/>
            <person name="Ulvskov P."/>
            <person name="Wakazuki S."/>
            <person name="Weng J.K."/>
            <person name="Willats W.W."/>
            <person name="Wipf D."/>
            <person name="Wolf P.G."/>
            <person name="Yang L."/>
            <person name="Zimmer A.D."/>
            <person name="Zhu Q."/>
            <person name="Mitros T."/>
            <person name="Hellsten U."/>
            <person name="Loque D."/>
            <person name="Otillar R."/>
            <person name="Salamov A."/>
            <person name="Schmutz J."/>
            <person name="Shapiro H."/>
            <person name="Lindquist E."/>
            <person name="Lucas S."/>
            <person name="Rokhsar D."/>
            <person name="Grigoriev I.V."/>
        </authorList>
    </citation>
    <scope>NUCLEOTIDE SEQUENCE [LARGE SCALE GENOMIC DNA]</scope>
</reference>
<dbReference type="GO" id="GO:0009451">
    <property type="term" value="P:RNA modification"/>
    <property type="evidence" value="ECO:0007669"/>
    <property type="project" value="InterPro"/>
</dbReference>
<protein>
    <recommendedName>
        <fullName evidence="3">DYW domain-containing protein</fullName>
    </recommendedName>
</protein>